<evidence type="ECO:0000313" key="2">
    <source>
        <dbReference type="EMBL" id="BCU68908.1"/>
    </source>
</evidence>
<dbReference type="InterPro" id="IPR025164">
    <property type="entry name" value="Toastrack_DUF4097"/>
</dbReference>
<feature type="domain" description="DUF4097" evidence="1">
    <location>
        <begin position="38"/>
        <end position="217"/>
    </location>
</feature>
<dbReference type="GeneID" id="66161958"/>
<dbReference type="KEGG" id="csty:KN1_02050"/>
<reference evidence="2 3" key="1">
    <citation type="submission" date="2021-04" db="EMBL/GenBank/DDBJ databases">
        <title>Complete genome sequence of Stygiolobus sp. KN-1.</title>
        <authorList>
            <person name="Nakamura K."/>
            <person name="Sakai H."/>
            <person name="Kurosawa N."/>
        </authorList>
    </citation>
    <scope>NUCLEOTIDE SEQUENCE [LARGE SCALE GENOMIC DNA]</scope>
    <source>
        <strain evidence="2 3">KN-1</strain>
    </source>
</reference>
<name>A0A8D5ZD49_9CREN</name>
<dbReference type="Proteomes" id="UP000825123">
    <property type="component" value="Chromosome"/>
</dbReference>
<dbReference type="Pfam" id="PF13349">
    <property type="entry name" value="DUF4097"/>
    <property type="match status" value="1"/>
</dbReference>
<organism evidence="2 3">
    <name type="scientific">Stygiolobus caldivivus</name>
    <dbReference type="NCBI Taxonomy" id="2824673"/>
    <lineage>
        <taxon>Archaea</taxon>
        <taxon>Thermoproteota</taxon>
        <taxon>Thermoprotei</taxon>
        <taxon>Sulfolobales</taxon>
        <taxon>Sulfolobaceae</taxon>
        <taxon>Stygiolobus</taxon>
    </lineage>
</organism>
<evidence type="ECO:0000259" key="1">
    <source>
        <dbReference type="Pfam" id="PF13349"/>
    </source>
</evidence>
<protein>
    <recommendedName>
        <fullName evidence="1">DUF4097 domain-containing protein</fullName>
    </recommendedName>
</protein>
<accession>A0A8D5ZD49</accession>
<sequence length="256" mass="26790">MDKLLVSILIIVVAGSVGVLVVSGIPIITDYLFMKTEVVTVPVTLPVHELVICNGNGIVSVTKSQAPSISIKLVAKGFTASTSDFNVCYKEVNGTLFISVTPPSDTSNVYCADIYVNLPISIFTSANISVGNGDVKLTDVNTSLLYLTVGNGDVSLYNVGFIQGEVNVGNGVITMHNAVGKSLYGSVGNGMITVTVSKYYNLTYHLEVQNGVINVDTIPSIHVVTATGESQAPPVIYAGVSDGEVNVNGEEVLSLA</sequence>
<keyword evidence="3" id="KW-1185">Reference proteome</keyword>
<dbReference type="AlphaFoldDB" id="A0A8D5ZD49"/>
<dbReference type="RefSeq" id="WP_221288875.1">
    <property type="nucleotide sequence ID" value="NZ_AP024597.1"/>
</dbReference>
<gene>
    <name evidence="2" type="ORF">KN1_02050</name>
</gene>
<dbReference type="EMBL" id="AP024597">
    <property type="protein sequence ID" value="BCU68908.1"/>
    <property type="molecule type" value="Genomic_DNA"/>
</dbReference>
<proteinExistence type="predicted"/>
<evidence type="ECO:0000313" key="3">
    <source>
        <dbReference type="Proteomes" id="UP000825123"/>
    </source>
</evidence>